<dbReference type="SMART" id="SM00109">
    <property type="entry name" value="C1"/>
    <property type="match status" value="5"/>
</dbReference>
<evidence type="ECO:0008006" key="9">
    <source>
        <dbReference type="Google" id="ProtNLM"/>
    </source>
</evidence>
<feature type="domain" description="Phorbol-ester/DAG-type" evidence="5">
    <location>
        <begin position="11"/>
        <end position="61"/>
    </location>
</feature>
<reference evidence="7 8" key="1">
    <citation type="submission" date="2024-03" db="EMBL/GenBank/DDBJ databases">
        <authorList>
            <person name="Gkanogiannis A."/>
            <person name="Becerra Lopez-Lavalle L."/>
        </authorList>
    </citation>
    <scope>NUCLEOTIDE SEQUENCE [LARGE SCALE GENOMIC DNA]</scope>
</reference>
<protein>
    <recommendedName>
        <fullName evidence="9">Phorbol-ester/DAG-type domain-containing protein</fullName>
    </recommendedName>
</protein>
<feature type="domain" description="Zinc finger PHD-type" evidence="6">
    <location>
        <begin position="411"/>
        <end position="473"/>
    </location>
</feature>
<evidence type="ECO:0000313" key="8">
    <source>
        <dbReference type="Proteomes" id="UP001642487"/>
    </source>
</evidence>
<keyword evidence="4" id="KW-0862">Zinc</keyword>
<dbReference type="PANTHER" id="PTHR32410:SF216">
    <property type="entry name" value="PHORBOL-ESTER_DAG-TYPE DOMAIN-CONTAINING PROTEIN"/>
    <property type="match status" value="1"/>
</dbReference>
<dbReference type="SUPFAM" id="SSF57889">
    <property type="entry name" value="Cysteine-rich domain"/>
    <property type="match status" value="6"/>
</dbReference>
<dbReference type="InterPro" id="IPR053192">
    <property type="entry name" value="Vacuole_Formation_Reg"/>
</dbReference>
<name>A0ABP0YEG2_9ROSI</name>
<evidence type="ECO:0000256" key="2">
    <source>
        <dbReference type="ARBA" id="ARBA00022737"/>
    </source>
</evidence>
<feature type="domain" description="Phorbol-ester/DAG-type" evidence="5">
    <location>
        <begin position="622"/>
        <end position="667"/>
    </location>
</feature>
<evidence type="ECO:0000256" key="4">
    <source>
        <dbReference type="ARBA" id="ARBA00022833"/>
    </source>
</evidence>
<proteinExistence type="predicted"/>
<dbReference type="Pfam" id="PF03107">
    <property type="entry name" value="C1_2"/>
    <property type="match status" value="6"/>
</dbReference>
<keyword evidence="1" id="KW-0479">Metal-binding</keyword>
<dbReference type="InterPro" id="IPR046349">
    <property type="entry name" value="C1-like_sf"/>
</dbReference>
<dbReference type="InterPro" id="IPR001965">
    <property type="entry name" value="Znf_PHD"/>
</dbReference>
<feature type="domain" description="Phorbol-ester/DAG-type" evidence="5">
    <location>
        <begin position="132"/>
        <end position="179"/>
    </location>
</feature>
<keyword evidence="2" id="KW-0677">Repeat</keyword>
<evidence type="ECO:0000313" key="7">
    <source>
        <dbReference type="EMBL" id="CAK9317255.1"/>
    </source>
</evidence>
<dbReference type="InterPro" id="IPR004146">
    <property type="entry name" value="DC1"/>
</dbReference>
<evidence type="ECO:0000259" key="5">
    <source>
        <dbReference type="SMART" id="SM00109"/>
    </source>
</evidence>
<sequence length="682" mass="78246">MEKLKLLEQPHPHPLTYIEEKTDSREDMFCCVCKKALYPPAFICSPCKFYIHQSCIYFPSQIQSRFHPQHSLSLTEANSDHCHCCWQMPRDCFYTCTLQPHCIFIIDIKCTLADTRSPGLNSIGKHFSHSHPLFLEKELATRKLVVCHLCGMLIVSGPAYFCSKCNIRFHKGCAMLPQEILQLNQHHHPLFLFPYAKPHSFCNSCKNQCSKFTYSCVQCNFNLHVTCRAFSNHKHNFTRLRTIISFQCLLCGWWGHDFPWFCSICHLLAHEKCAELPPSLLVVGHDCPLNFTYIHPFGNQSKLACDICRKKVEPQFAAYSCSKCVYVVHLNCAGKKYLRGLQQHDGHLYTGESGTPQTSSQTYINPLGDEDATSNNFSKKMFEEVGSIEILHSNCEKELIFCNEEGDNDRQCHGCMQSFSVTKPSYSYSCVKCGFFLHKHCADLPITKRHPLHKHPLTLIATQNVAFQCHACLQFCHGYAYHCEECLYTLDIRCVLIKTKKLKHPSHQHLLSLAQNHEDQKCSGCGQSNKTVFECDKGCNNFSLDYRCATLPQKARCKFDGSLLDLTFSVEDETGEYYCDVCEEERNPAMCFYCCKTCRLAAHPECILGEYPWLKYGSYKTHKHLLALVTEGKMDYSDCDHCGKPCVGNLAYECRRCKFNVHAIGHCHHEQILKRKLSFKTK</sequence>
<dbReference type="PANTHER" id="PTHR32410">
    <property type="entry name" value="CYSTEINE/HISTIDINE-RICH C1 DOMAIN FAMILY PROTEIN"/>
    <property type="match status" value="1"/>
</dbReference>
<gene>
    <name evidence="7" type="ORF">CITCOLO1_LOCUS9157</name>
</gene>
<keyword evidence="3" id="KW-0863">Zinc-finger</keyword>
<evidence type="ECO:0000259" key="6">
    <source>
        <dbReference type="SMART" id="SM00249"/>
    </source>
</evidence>
<accession>A0ABP0YEG2</accession>
<dbReference type="SMART" id="SM00249">
    <property type="entry name" value="PHD"/>
    <property type="match status" value="3"/>
</dbReference>
<dbReference type="EMBL" id="OZ021737">
    <property type="protein sequence ID" value="CAK9317255.1"/>
    <property type="molecule type" value="Genomic_DNA"/>
</dbReference>
<organism evidence="7 8">
    <name type="scientific">Citrullus colocynthis</name>
    <name type="common">colocynth</name>
    <dbReference type="NCBI Taxonomy" id="252529"/>
    <lineage>
        <taxon>Eukaryota</taxon>
        <taxon>Viridiplantae</taxon>
        <taxon>Streptophyta</taxon>
        <taxon>Embryophyta</taxon>
        <taxon>Tracheophyta</taxon>
        <taxon>Spermatophyta</taxon>
        <taxon>Magnoliopsida</taxon>
        <taxon>eudicotyledons</taxon>
        <taxon>Gunneridae</taxon>
        <taxon>Pentapetalae</taxon>
        <taxon>rosids</taxon>
        <taxon>fabids</taxon>
        <taxon>Cucurbitales</taxon>
        <taxon>Cucurbitaceae</taxon>
        <taxon>Benincaseae</taxon>
        <taxon>Citrullus</taxon>
    </lineage>
</organism>
<dbReference type="InterPro" id="IPR002219">
    <property type="entry name" value="PKC_DAG/PE"/>
</dbReference>
<evidence type="ECO:0000256" key="3">
    <source>
        <dbReference type="ARBA" id="ARBA00022771"/>
    </source>
</evidence>
<feature type="domain" description="Phorbol-ester/DAG-type" evidence="5">
    <location>
        <begin position="233"/>
        <end position="279"/>
    </location>
</feature>
<evidence type="ECO:0000256" key="1">
    <source>
        <dbReference type="ARBA" id="ARBA00022723"/>
    </source>
</evidence>
<dbReference type="Proteomes" id="UP001642487">
    <property type="component" value="Chromosome 3"/>
</dbReference>
<keyword evidence="8" id="KW-1185">Reference proteome</keyword>
<feature type="domain" description="Zinc finger PHD-type" evidence="6">
    <location>
        <begin position="146"/>
        <end position="206"/>
    </location>
</feature>
<feature type="domain" description="Zinc finger PHD-type" evidence="6">
    <location>
        <begin position="304"/>
        <end position="399"/>
    </location>
</feature>
<feature type="domain" description="Phorbol-ester/DAG-type" evidence="5">
    <location>
        <begin position="295"/>
        <end position="338"/>
    </location>
</feature>